<dbReference type="PANTHER" id="PTHR37984:SF5">
    <property type="entry name" value="PROTEIN NYNRIN-LIKE"/>
    <property type="match status" value="1"/>
</dbReference>
<dbReference type="PROSITE" id="PS50994">
    <property type="entry name" value="INTEGRASE"/>
    <property type="match status" value="1"/>
</dbReference>
<keyword evidence="3" id="KW-1185">Reference proteome</keyword>
<dbReference type="EMBL" id="BMAT01001981">
    <property type="protein sequence ID" value="GFR96761.1"/>
    <property type="molecule type" value="Genomic_DNA"/>
</dbReference>
<evidence type="ECO:0000313" key="2">
    <source>
        <dbReference type="EMBL" id="GFR96761.1"/>
    </source>
</evidence>
<feature type="domain" description="Integrase catalytic" evidence="1">
    <location>
        <begin position="16"/>
        <end position="168"/>
    </location>
</feature>
<dbReference type="InterPro" id="IPR001584">
    <property type="entry name" value="Integrase_cat-core"/>
</dbReference>
<reference evidence="2 3" key="1">
    <citation type="journal article" date="2021" name="Elife">
        <title>Chloroplast acquisition without the gene transfer in kleptoplastic sea slugs, Plakobranchus ocellatus.</title>
        <authorList>
            <person name="Maeda T."/>
            <person name="Takahashi S."/>
            <person name="Yoshida T."/>
            <person name="Shimamura S."/>
            <person name="Takaki Y."/>
            <person name="Nagai Y."/>
            <person name="Toyoda A."/>
            <person name="Suzuki Y."/>
            <person name="Arimoto A."/>
            <person name="Ishii H."/>
            <person name="Satoh N."/>
            <person name="Nishiyama T."/>
            <person name="Hasebe M."/>
            <person name="Maruyama T."/>
            <person name="Minagawa J."/>
            <person name="Obokata J."/>
            <person name="Shigenobu S."/>
        </authorList>
    </citation>
    <scope>NUCLEOTIDE SEQUENCE [LARGE SCALE GENOMIC DNA]</scope>
</reference>
<organism evidence="2 3">
    <name type="scientific">Elysia marginata</name>
    <dbReference type="NCBI Taxonomy" id="1093978"/>
    <lineage>
        <taxon>Eukaryota</taxon>
        <taxon>Metazoa</taxon>
        <taxon>Spiralia</taxon>
        <taxon>Lophotrochozoa</taxon>
        <taxon>Mollusca</taxon>
        <taxon>Gastropoda</taxon>
        <taxon>Heterobranchia</taxon>
        <taxon>Euthyneura</taxon>
        <taxon>Panpulmonata</taxon>
        <taxon>Sacoglossa</taxon>
        <taxon>Placobranchoidea</taxon>
        <taxon>Plakobranchidae</taxon>
        <taxon>Elysia</taxon>
    </lineage>
</organism>
<evidence type="ECO:0000259" key="1">
    <source>
        <dbReference type="PROSITE" id="PS50994"/>
    </source>
</evidence>
<proteinExistence type="predicted"/>
<dbReference type="SUPFAM" id="SSF53098">
    <property type="entry name" value="Ribonuclease H-like"/>
    <property type="match status" value="1"/>
</dbReference>
<evidence type="ECO:0000313" key="3">
    <source>
        <dbReference type="Proteomes" id="UP000762676"/>
    </source>
</evidence>
<dbReference type="GO" id="GO:0003676">
    <property type="term" value="F:nucleic acid binding"/>
    <property type="evidence" value="ECO:0007669"/>
    <property type="project" value="InterPro"/>
</dbReference>
<dbReference type="InterPro" id="IPR050951">
    <property type="entry name" value="Retrovirus_Pol_polyprotein"/>
</dbReference>
<dbReference type="InterPro" id="IPR012337">
    <property type="entry name" value="RNaseH-like_sf"/>
</dbReference>
<dbReference type="Pfam" id="PF00665">
    <property type="entry name" value="rve"/>
    <property type="match status" value="1"/>
</dbReference>
<dbReference type="InterPro" id="IPR036397">
    <property type="entry name" value="RNaseH_sf"/>
</dbReference>
<name>A0AAV4HFX6_9GAST</name>
<protein>
    <submittedName>
        <fullName evidence="2">Polyprotein</fullName>
    </submittedName>
</protein>
<dbReference type="Proteomes" id="UP000762676">
    <property type="component" value="Unassembled WGS sequence"/>
</dbReference>
<accession>A0AAV4HFX6</accession>
<sequence length="168" mass="18957">MSLPDPPLTPLHPWQFPEKPWQRIHIDYAGPFLNQIFLVIVDAHTKRVEIIPTTMSTTSTTVNILGTIFARFGIPEQVVSDNGPQFTSEEFKTFMYTNNIRHVRSAPYHPATNGIAERMVQSFKNAMKAAKHDKGTIHVKLARFLLAYRNAPYSTTGVTPATLMFGKD</sequence>
<dbReference type="GO" id="GO:0015074">
    <property type="term" value="P:DNA integration"/>
    <property type="evidence" value="ECO:0007669"/>
    <property type="project" value="InterPro"/>
</dbReference>
<dbReference type="FunFam" id="3.30.420.10:FF:000063">
    <property type="entry name" value="Retrovirus-related Pol polyprotein from transposon 297-like Protein"/>
    <property type="match status" value="1"/>
</dbReference>
<comment type="caution">
    <text evidence="2">The sequence shown here is derived from an EMBL/GenBank/DDBJ whole genome shotgun (WGS) entry which is preliminary data.</text>
</comment>
<dbReference type="Gene3D" id="3.30.420.10">
    <property type="entry name" value="Ribonuclease H-like superfamily/Ribonuclease H"/>
    <property type="match status" value="1"/>
</dbReference>
<gene>
    <name evidence="2" type="ORF">ElyMa_000977500</name>
</gene>
<dbReference type="AlphaFoldDB" id="A0AAV4HFX6"/>
<dbReference type="PANTHER" id="PTHR37984">
    <property type="entry name" value="PROTEIN CBG26694"/>
    <property type="match status" value="1"/>
</dbReference>